<organism evidence="3 4">
    <name type="scientific">Cynoglossus semilaevis</name>
    <name type="common">Tongue sole</name>
    <dbReference type="NCBI Taxonomy" id="244447"/>
    <lineage>
        <taxon>Eukaryota</taxon>
        <taxon>Metazoa</taxon>
        <taxon>Chordata</taxon>
        <taxon>Craniata</taxon>
        <taxon>Vertebrata</taxon>
        <taxon>Euteleostomi</taxon>
        <taxon>Actinopterygii</taxon>
        <taxon>Neopterygii</taxon>
        <taxon>Teleostei</taxon>
        <taxon>Neoteleostei</taxon>
        <taxon>Acanthomorphata</taxon>
        <taxon>Carangaria</taxon>
        <taxon>Pleuronectiformes</taxon>
        <taxon>Pleuronectoidei</taxon>
        <taxon>Cynoglossidae</taxon>
        <taxon>Cynoglossinae</taxon>
        <taxon>Cynoglossus</taxon>
    </lineage>
</organism>
<keyword evidence="1" id="KW-0472">Membrane</keyword>
<dbReference type="SUPFAM" id="SSF56672">
    <property type="entry name" value="DNA/RNA polymerases"/>
    <property type="match status" value="1"/>
</dbReference>
<keyword evidence="4" id="KW-1185">Reference proteome</keyword>
<dbReference type="SUPFAM" id="SSF56219">
    <property type="entry name" value="DNase I-like"/>
    <property type="match status" value="1"/>
</dbReference>
<feature type="domain" description="Reverse transcriptase" evidence="2">
    <location>
        <begin position="572"/>
        <end position="839"/>
    </location>
</feature>
<dbReference type="Proteomes" id="UP000265120">
    <property type="component" value="Chromosome 16"/>
</dbReference>
<dbReference type="PANTHER" id="PTHR47510:SF3">
    <property type="entry name" value="ENDO_EXONUCLEASE_PHOSPHATASE DOMAIN-CONTAINING PROTEIN"/>
    <property type="match status" value="1"/>
</dbReference>
<dbReference type="STRING" id="244447.ENSCSEP00000032228"/>
<dbReference type="PROSITE" id="PS50878">
    <property type="entry name" value="RT_POL"/>
    <property type="match status" value="1"/>
</dbReference>
<accession>A0A3P8WXT7</accession>
<feature type="transmembrane region" description="Helical" evidence="1">
    <location>
        <begin position="12"/>
        <end position="35"/>
    </location>
</feature>
<keyword evidence="1" id="KW-0812">Transmembrane</keyword>
<reference evidence="3 4" key="1">
    <citation type="journal article" date="2014" name="Nat. Genet.">
        <title>Whole-genome sequence of a flatfish provides insights into ZW sex chromosome evolution and adaptation to a benthic lifestyle.</title>
        <authorList>
            <person name="Chen S."/>
            <person name="Zhang G."/>
            <person name="Shao C."/>
            <person name="Huang Q."/>
            <person name="Liu G."/>
            <person name="Zhang P."/>
            <person name="Song W."/>
            <person name="An N."/>
            <person name="Chalopin D."/>
            <person name="Volff J.N."/>
            <person name="Hong Y."/>
            <person name="Li Q."/>
            <person name="Sha Z."/>
            <person name="Zhou H."/>
            <person name="Xie M."/>
            <person name="Yu Q."/>
            <person name="Liu Y."/>
            <person name="Xiang H."/>
            <person name="Wang N."/>
            <person name="Wu K."/>
            <person name="Yang C."/>
            <person name="Zhou Q."/>
            <person name="Liao X."/>
            <person name="Yang L."/>
            <person name="Hu Q."/>
            <person name="Zhang J."/>
            <person name="Meng L."/>
            <person name="Jin L."/>
            <person name="Tian Y."/>
            <person name="Lian J."/>
            <person name="Yang J."/>
            <person name="Miao G."/>
            <person name="Liu S."/>
            <person name="Liang Z."/>
            <person name="Yan F."/>
            <person name="Li Y."/>
            <person name="Sun B."/>
            <person name="Zhang H."/>
            <person name="Zhang J."/>
            <person name="Zhu Y."/>
            <person name="Du M."/>
            <person name="Zhao Y."/>
            <person name="Schartl M."/>
            <person name="Tang Q."/>
            <person name="Wang J."/>
        </authorList>
    </citation>
    <scope>NUCLEOTIDE SEQUENCE</scope>
</reference>
<dbReference type="Pfam" id="PF09004">
    <property type="entry name" value="ALKBH8_N"/>
    <property type="match status" value="1"/>
</dbReference>
<dbReference type="InterPro" id="IPR036691">
    <property type="entry name" value="Endo/exonu/phosph_ase_sf"/>
</dbReference>
<dbReference type="OMA" id="MSMLLIP"/>
<name>A0A3P8WXT7_CYNSE</name>
<dbReference type="AlphaFoldDB" id="A0A3P8WXT7"/>
<evidence type="ECO:0000313" key="4">
    <source>
        <dbReference type="Proteomes" id="UP000265120"/>
    </source>
</evidence>
<evidence type="ECO:0000259" key="2">
    <source>
        <dbReference type="PROSITE" id="PS50878"/>
    </source>
</evidence>
<evidence type="ECO:0000313" key="3">
    <source>
        <dbReference type="Ensembl" id="ENSCSEP00000032228.1"/>
    </source>
</evidence>
<dbReference type="PANTHER" id="PTHR47510">
    <property type="entry name" value="REVERSE TRANSCRIPTASE DOMAIN-CONTAINING PROTEIN"/>
    <property type="match status" value="1"/>
</dbReference>
<proteinExistence type="predicted"/>
<dbReference type="InParanoid" id="A0A3P8WXT7"/>
<dbReference type="Gene3D" id="3.60.10.10">
    <property type="entry name" value="Endonuclease/exonuclease/phosphatase"/>
    <property type="match status" value="1"/>
</dbReference>
<reference evidence="3" key="2">
    <citation type="submission" date="2025-08" db="UniProtKB">
        <authorList>
            <consortium name="Ensembl"/>
        </authorList>
    </citation>
    <scope>IDENTIFICATION</scope>
</reference>
<protein>
    <recommendedName>
        <fullName evidence="2">Reverse transcriptase domain-containing protein</fullName>
    </recommendedName>
</protein>
<dbReference type="InterPro" id="IPR000477">
    <property type="entry name" value="RT_dom"/>
</dbReference>
<keyword evidence="1" id="KW-1133">Transmembrane helix</keyword>
<dbReference type="GO" id="GO:0008168">
    <property type="term" value="F:methyltransferase activity"/>
    <property type="evidence" value="ECO:0007669"/>
    <property type="project" value="InterPro"/>
</dbReference>
<dbReference type="InterPro" id="IPR043502">
    <property type="entry name" value="DNA/RNA_pol_sf"/>
</dbReference>
<sequence length="986" mass="112062">MAARIDAAAQCSLLQCFKCLFLWIISVKLLLLATIPCSADNFFTYDRHDLLRIGLRCERAVTAEFFRSHAIPEDIARCPGSAWITIPARRRRRRRERRQKRGCRAGALVRLRRRPHKPPLPSVFLTNARSLVNKMDEMRLWISTYSDVRDSGILLITETWLHSSIPDTAIELAGHTAYRLDRNRNSGKSRGGGLCIYVNNSWCTNTKVMNSHCCPDLEYVSVKCRPFYLPRELSVVMLTAVYIPPDANANTALGPLYNTINNQLTTYPEAVHIIAGDFNHTDLKAVLPKLHQHVKCATRGGRTLDKLYSNIKQGFRAKQLPHLGQSDHMSLLLLPTYTPLRRSAPVTTRTVTTWPEGASEQLQDCFESTSWDVFEHHDLELYTTAVLGYIDYCSNNVTVEKRIRVFPNRKPWMTNDVQRLLRERNIAFKSGDRALYSAARANLKRGIREAKAVYKGRIEDCFQSNNSRQMWQGVQHFTNYRPSNTSADVGDTSLAEELNHFFARFEAESQDTVIPHLPARSNHTFTVKEHEVRRSLRAVNPRKAAGPDGIGGQVLRDCADQLAGVLTRIFNQSLFQAAVPPCLKSSIIVPIPKKTSINCLNDYRPVALTSVVMKCFERLVRTHIIANLPPRLDPHQFAYRTNRSTEDAIATTLHITLSHLERQGNYARLLFVDFSSAFNTILPNRLVTKLSDLGISSSVCLWIKDFLSDRSQRVRIGLHTSTALSLNIGSPQGCVLSPLLFTLYTHDCTPVHSSNAIIKYADDTTVVGLISGGDESAYRDEVEQLSVWCFDNNLTLNTAKTRELVIDFRKKHSTDFQPLFIGGEQVERTADFRFLGVHLQENLTWGINTTLITKKAQQRLHFLRILRNNYINQKLLMSFYRCCIESILTYCMCVWFSSCTEANRKMLQRVVETAQKIIGCPLTSLEDLYGSRCHRRAINILRDSSHPGHSLFEPLPSGRRFRALKSRTNRLKNSFYARAIISLNNS</sequence>
<dbReference type="Ensembl" id="ENSCSET00000032648.1">
    <property type="protein sequence ID" value="ENSCSEP00000032228.1"/>
    <property type="gene ID" value="ENSCSEG00000020682.1"/>
</dbReference>
<reference evidence="3" key="3">
    <citation type="submission" date="2025-09" db="UniProtKB">
        <authorList>
            <consortium name="Ensembl"/>
        </authorList>
    </citation>
    <scope>IDENTIFICATION</scope>
</reference>
<dbReference type="InterPro" id="IPR015095">
    <property type="entry name" value="AlkB_hom8_N"/>
</dbReference>
<dbReference type="GO" id="GO:0016706">
    <property type="term" value="F:2-oxoglutarate-dependent dioxygenase activity"/>
    <property type="evidence" value="ECO:0007669"/>
    <property type="project" value="InterPro"/>
</dbReference>
<dbReference type="GeneTree" id="ENSGT01120000271821"/>
<dbReference type="Pfam" id="PF00078">
    <property type="entry name" value="RVT_1"/>
    <property type="match status" value="1"/>
</dbReference>
<evidence type="ECO:0000256" key="1">
    <source>
        <dbReference type="SAM" id="Phobius"/>
    </source>
</evidence>
<dbReference type="CDD" id="cd01650">
    <property type="entry name" value="RT_nLTR_like"/>
    <property type="match status" value="1"/>
</dbReference>